<dbReference type="SUPFAM" id="SSF56601">
    <property type="entry name" value="beta-lactamase/transpeptidase-like"/>
    <property type="match status" value="1"/>
</dbReference>
<dbReference type="KEGG" id="apes:FOC84_16200"/>
<dbReference type="AlphaFoldDB" id="A0A7D4E6G5"/>
<dbReference type="Proteomes" id="UP000500970">
    <property type="component" value="Chromosome"/>
</dbReference>
<accession>A0A7D4E6G5</accession>
<dbReference type="PANTHER" id="PTHR43283:SF3">
    <property type="entry name" value="BETA-LACTAMASE FAMILY PROTEIN (AFU_ORTHOLOGUE AFUA_5G07500)"/>
    <property type="match status" value="1"/>
</dbReference>
<organism evidence="2 3">
    <name type="scientific">Achromobacter pestifer</name>
    <dbReference type="NCBI Taxonomy" id="1353889"/>
    <lineage>
        <taxon>Bacteria</taxon>
        <taxon>Pseudomonadati</taxon>
        <taxon>Pseudomonadota</taxon>
        <taxon>Betaproteobacteria</taxon>
        <taxon>Burkholderiales</taxon>
        <taxon>Alcaligenaceae</taxon>
        <taxon>Achromobacter</taxon>
    </lineage>
</organism>
<dbReference type="InterPro" id="IPR012338">
    <property type="entry name" value="Beta-lactam/transpept-like"/>
</dbReference>
<reference evidence="2 3" key="1">
    <citation type="submission" date="2020-05" db="EMBL/GenBank/DDBJ databases">
        <title>FDA dAtabase for Regulatory Grade micrObial Sequences (FDA-ARGOS): Supporting development and validation of Infectious Disease Dx tests.</title>
        <authorList>
            <person name="Sproer C."/>
            <person name="Gronow S."/>
            <person name="Severitt S."/>
            <person name="Schroder I."/>
            <person name="Tallon L."/>
            <person name="Sadzewicz L."/>
            <person name="Zhao X."/>
            <person name="Vavikolanu K."/>
            <person name="Mehta A."/>
            <person name="Aluvathingal J."/>
            <person name="Nadendla S."/>
            <person name="Myers T."/>
            <person name="Yan Y."/>
            <person name="Sichtig H."/>
        </authorList>
    </citation>
    <scope>NUCLEOTIDE SEQUENCE [LARGE SCALE GENOMIC DNA]</scope>
    <source>
        <strain evidence="2 3">FDAARGOS_790</strain>
    </source>
</reference>
<dbReference type="PANTHER" id="PTHR43283">
    <property type="entry name" value="BETA-LACTAMASE-RELATED"/>
    <property type="match status" value="1"/>
</dbReference>
<evidence type="ECO:0000313" key="2">
    <source>
        <dbReference type="EMBL" id="QKH36411.1"/>
    </source>
</evidence>
<dbReference type="InterPro" id="IPR050789">
    <property type="entry name" value="Diverse_Enzym_Activities"/>
</dbReference>
<dbReference type="Pfam" id="PF00144">
    <property type="entry name" value="Beta-lactamase"/>
    <property type="match status" value="1"/>
</dbReference>
<sequence length="412" mass="44888">MPHDREHREGHETAVINIEETMARWPELDSFIEDAVSKGVPQLAAAVIGPDRLLYRGSRQRGGDGSQTRPSLAPAVYWLASMSKLVTAIAVLQLWERDLLQWDAPVATWLPELASPSVLEGFRGQNPVLRPAASPITLRQLMTHQSGLAYPIWQSDIARYISQRGIPMPGSGKIESLALPLVFDPGTSWMYGIGLDWAGQIVERVSGKTLEAYFQEEIFQPLGMRDTSFLVNASMRERLVDLMSMDDAGAMGLIERSFTAPETFMGGSGLYGTEEDFSKLLMALLRSGELAGQRILRAETVALLLQPQVRGTHIGVLQTAMPRVAADVDLHAGAESGWALGGLVNVQAGASGRSPGSVGWAGAANTFFWIDRPRGVAVQVMMQMLPFANPLALKTLAGVEELICRMLDDRPV</sequence>
<evidence type="ECO:0000313" key="3">
    <source>
        <dbReference type="Proteomes" id="UP000500970"/>
    </source>
</evidence>
<protein>
    <submittedName>
        <fullName evidence="2">Beta-lactamase family protein</fullName>
    </submittedName>
</protein>
<keyword evidence="3" id="KW-1185">Reference proteome</keyword>
<proteinExistence type="predicted"/>
<feature type="domain" description="Beta-lactamase-related" evidence="1">
    <location>
        <begin position="29"/>
        <end position="386"/>
    </location>
</feature>
<gene>
    <name evidence="2" type="ORF">FOC84_16200</name>
</gene>
<dbReference type="EMBL" id="CP053985">
    <property type="protein sequence ID" value="QKH36411.1"/>
    <property type="molecule type" value="Genomic_DNA"/>
</dbReference>
<name>A0A7D4E6G5_9BURK</name>
<evidence type="ECO:0000259" key="1">
    <source>
        <dbReference type="Pfam" id="PF00144"/>
    </source>
</evidence>
<dbReference type="InterPro" id="IPR001466">
    <property type="entry name" value="Beta-lactam-related"/>
</dbReference>
<dbReference type="Gene3D" id="3.40.710.10">
    <property type="entry name" value="DD-peptidase/beta-lactamase superfamily"/>
    <property type="match status" value="1"/>
</dbReference>